<dbReference type="EMBL" id="LR134182">
    <property type="protein sequence ID" value="VEB41698.1"/>
    <property type="molecule type" value="Genomic_DNA"/>
</dbReference>
<evidence type="ECO:0000313" key="1">
    <source>
        <dbReference type="EMBL" id="VEB41698.1"/>
    </source>
</evidence>
<protein>
    <submittedName>
        <fullName evidence="1">Uncharacterized protein</fullName>
    </submittedName>
</protein>
<gene>
    <name evidence="1" type="ORF">NCTC9695_02131</name>
</gene>
<proteinExistence type="predicted"/>
<accession>A0A447T9Z7</accession>
<sequence length="129" mass="13968">MDGAGGLWAGLRRIRLDAVALRRRGGRAPRPAARAVLLAGQIALALLIDDKLLYLTAAELALLLSWRAACMTLGAQLALMALACAWQAQRLDESELVCNVSGSEVQAPPLERRRANCGWTRRWAAVFSC</sequence>
<evidence type="ECO:0000313" key="2">
    <source>
        <dbReference type="Proteomes" id="UP000275777"/>
    </source>
</evidence>
<dbReference type="Proteomes" id="UP000275777">
    <property type="component" value="Chromosome"/>
</dbReference>
<dbReference type="AlphaFoldDB" id="A0A447T9Z7"/>
<reference evidence="1 2" key="1">
    <citation type="submission" date="2018-12" db="EMBL/GenBank/DDBJ databases">
        <authorList>
            <consortium name="Pathogen Informatics"/>
        </authorList>
    </citation>
    <scope>NUCLEOTIDE SEQUENCE [LARGE SCALE GENOMIC DNA]</scope>
    <source>
        <strain evidence="1 2">NCTC9695</strain>
    </source>
</reference>
<organism evidence="1 2">
    <name type="scientific">Chromobacterium violaceum</name>
    <dbReference type="NCBI Taxonomy" id="536"/>
    <lineage>
        <taxon>Bacteria</taxon>
        <taxon>Pseudomonadati</taxon>
        <taxon>Pseudomonadota</taxon>
        <taxon>Betaproteobacteria</taxon>
        <taxon>Neisseriales</taxon>
        <taxon>Chromobacteriaceae</taxon>
        <taxon>Chromobacterium</taxon>
    </lineage>
</organism>
<name>A0A447T9Z7_CHRVL</name>